<dbReference type="RefSeq" id="WP_187794990.1">
    <property type="nucleotide sequence ID" value="NZ_JACOQL010000008.1"/>
</dbReference>
<name>A0A926J7N9_9RHOB</name>
<keyword evidence="2" id="KW-1185">Reference proteome</keyword>
<organism evidence="1 2">
    <name type="scientific">Paracoccus amoyensis</name>
    <dbReference type="NCBI Taxonomy" id="2760093"/>
    <lineage>
        <taxon>Bacteria</taxon>
        <taxon>Pseudomonadati</taxon>
        <taxon>Pseudomonadota</taxon>
        <taxon>Alphaproteobacteria</taxon>
        <taxon>Rhodobacterales</taxon>
        <taxon>Paracoccaceae</taxon>
        <taxon>Paracoccus</taxon>
    </lineage>
</organism>
<dbReference type="Gene3D" id="2.60.120.560">
    <property type="entry name" value="Exo-inulinase, domain 1"/>
    <property type="match status" value="1"/>
</dbReference>
<evidence type="ECO:0000313" key="2">
    <source>
        <dbReference type="Proteomes" id="UP000608594"/>
    </source>
</evidence>
<sequence>MLLTSGDGVIASMPLDGAEILTFDLSSHSHHGGQYRIDPALLSDGAVCLAAPRIAPYQDGDDSLRVQPGLWVCLDRIGWPVIHGQWLRDETLIAGRTGPDFPLDVLLSDASFTYVETMRQGGRSKISASAPVRLSAKAPVSGELRMVPMADATLQVALAGPEVVTVAVVRPADFAGQYQVDPTELALGPVVLVPPVIAWSEDETAFHVRRPGLWAYDPERGDLALEYQWLRDGNPVADAMQSDMAASSAAIATVNVVERAVQAHGQRDVISNDLLHDPHAPRLDSFATATDTALASYRGISAEVWTNLTTVGNITLRAATGQAEPAGGTVFIRGATLYGARQFAEADIRCGNAYANGSTLSGIGVAVCAQVQTGNPAIANRYALTWAGGVGKFRLTRHSNGAGVLIAEHGPVGSDWIAGAKARMRLEYDQGTLRAYVKGALIITVQDNSLADGGVGLLSDTTAASGRLSEALSFKGRIIMTRMGFNFPRGTPVEVDLAQGTKTHRARADQWGVAHRAVGAQGRRMNQFDQPVPGARPQFDGSHVLDLVDKPGAQTVRITAPDDLIWTGTNSRTGWHVRLRDLQGQPVMDEIVIRQTAINMRSTWVPAVGAILPAEMPRLAPFRSGIHGLAAPAVTPGVILAGALHLDLRGVVVGSYPLIEAKVSGQFTDVTVANLSPDLDARLSVTENGVMLILQPGHGQIMT</sequence>
<evidence type="ECO:0000313" key="1">
    <source>
        <dbReference type="EMBL" id="MBC9248527.1"/>
    </source>
</evidence>
<proteinExistence type="predicted"/>
<protein>
    <submittedName>
        <fullName evidence="1">Uncharacterized protein</fullName>
    </submittedName>
</protein>
<dbReference type="AlphaFoldDB" id="A0A926J7N9"/>
<gene>
    <name evidence="1" type="ORF">H4P12_17840</name>
</gene>
<dbReference type="EMBL" id="JACOQL010000008">
    <property type="protein sequence ID" value="MBC9248527.1"/>
    <property type="molecule type" value="Genomic_DNA"/>
</dbReference>
<comment type="caution">
    <text evidence="1">The sequence shown here is derived from an EMBL/GenBank/DDBJ whole genome shotgun (WGS) entry which is preliminary data.</text>
</comment>
<reference evidence="1" key="1">
    <citation type="submission" date="2020-08" db="EMBL/GenBank/DDBJ databases">
        <title>Paracoccus amoyensis sp. nov., isolated from the surface seawater at coast of Xiamen, Fujian.</title>
        <authorList>
            <person name="Lyu L."/>
        </authorList>
    </citation>
    <scope>NUCLEOTIDE SEQUENCE</scope>
    <source>
        <strain evidence="1">11-3</strain>
    </source>
</reference>
<accession>A0A926J7N9</accession>
<dbReference type="Proteomes" id="UP000608594">
    <property type="component" value="Unassembled WGS sequence"/>
</dbReference>